<dbReference type="PROSITE" id="PS51755">
    <property type="entry name" value="OMPR_PHOB"/>
    <property type="match status" value="1"/>
</dbReference>
<gene>
    <name evidence="6" type="ORF">NS184_10485</name>
</gene>
<protein>
    <submittedName>
        <fullName evidence="6">Transcriptional regulator</fullName>
    </submittedName>
</protein>
<dbReference type="GO" id="GO:0005829">
    <property type="term" value="C:cytosol"/>
    <property type="evidence" value="ECO:0007669"/>
    <property type="project" value="TreeGrafter"/>
</dbReference>
<evidence type="ECO:0000313" key="7">
    <source>
        <dbReference type="Proteomes" id="UP000078252"/>
    </source>
</evidence>
<keyword evidence="2" id="KW-0597">Phosphoprotein</keyword>
<dbReference type="PANTHER" id="PTHR48111">
    <property type="entry name" value="REGULATOR OF RPOS"/>
    <property type="match status" value="1"/>
</dbReference>
<dbReference type="CDD" id="cd00383">
    <property type="entry name" value="trans_reg_C"/>
    <property type="match status" value="1"/>
</dbReference>
<organism evidence="6 7">
    <name type="scientific">Curtobacterium luteum</name>
    <dbReference type="NCBI Taxonomy" id="33881"/>
    <lineage>
        <taxon>Bacteria</taxon>
        <taxon>Bacillati</taxon>
        <taxon>Actinomycetota</taxon>
        <taxon>Actinomycetes</taxon>
        <taxon>Micrococcales</taxon>
        <taxon>Microbacteriaceae</taxon>
        <taxon>Curtobacterium</taxon>
    </lineage>
</organism>
<dbReference type="InterPro" id="IPR001789">
    <property type="entry name" value="Sig_transdc_resp-reg_receiver"/>
</dbReference>
<dbReference type="GO" id="GO:0000156">
    <property type="term" value="F:phosphorelay response regulator activity"/>
    <property type="evidence" value="ECO:0007669"/>
    <property type="project" value="TreeGrafter"/>
</dbReference>
<dbReference type="InterPro" id="IPR001867">
    <property type="entry name" value="OmpR/PhoB-type_DNA-bd"/>
</dbReference>
<dbReference type="SMART" id="SM00862">
    <property type="entry name" value="Trans_reg_C"/>
    <property type="match status" value="1"/>
</dbReference>
<dbReference type="Proteomes" id="UP000078252">
    <property type="component" value="Unassembled WGS sequence"/>
</dbReference>
<dbReference type="SUPFAM" id="SSF46894">
    <property type="entry name" value="C-terminal effector domain of the bipartite response regulators"/>
    <property type="match status" value="1"/>
</dbReference>
<feature type="domain" description="OmpR/PhoB-type" evidence="5">
    <location>
        <begin position="124"/>
        <end position="219"/>
    </location>
</feature>
<dbReference type="SMART" id="SM00448">
    <property type="entry name" value="REC"/>
    <property type="match status" value="1"/>
</dbReference>
<dbReference type="PANTHER" id="PTHR48111:SF36">
    <property type="entry name" value="TRANSCRIPTIONAL REGULATORY PROTEIN CUTR"/>
    <property type="match status" value="1"/>
</dbReference>
<feature type="modified residue" description="4-aspartylphosphate" evidence="2">
    <location>
        <position position="51"/>
    </location>
</feature>
<sequence length="219" mass="23756">MKVLLLEDDVELGAAVVDGLRDEGFVVDHVATIRDADLQRSVTHYDCLVLDRTVPDGDAIGLVDALRRAGDTTPTLLLTARDRVSDRVAGFEHGADDYLVKPFAFAELTARIRALGRRASDPTPPVLRVGDLELDTARHEVRRSGVPVALTAKEFTVLEVLLTAAGRVVGRTELLERGWDEMSAPGSNVVDVLVGQLRRRLGSPDPIETVRGVGYRVTG</sequence>
<evidence type="ECO:0000256" key="3">
    <source>
        <dbReference type="PROSITE-ProRule" id="PRU01091"/>
    </source>
</evidence>
<evidence type="ECO:0000256" key="2">
    <source>
        <dbReference type="PROSITE-ProRule" id="PRU00169"/>
    </source>
</evidence>
<dbReference type="InterPro" id="IPR036388">
    <property type="entry name" value="WH-like_DNA-bd_sf"/>
</dbReference>
<dbReference type="InterPro" id="IPR039420">
    <property type="entry name" value="WalR-like"/>
</dbReference>
<dbReference type="AlphaFoldDB" id="A0A175RNN2"/>
<proteinExistence type="predicted"/>
<evidence type="ECO:0000256" key="1">
    <source>
        <dbReference type="ARBA" id="ARBA00023125"/>
    </source>
</evidence>
<dbReference type="GO" id="GO:0006355">
    <property type="term" value="P:regulation of DNA-templated transcription"/>
    <property type="evidence" value="ECO:0007669"/>
    <property type="project" value="InterPro"/>
</dbReference>
<dbReference type="SUPFAM" id="SSF52172">
    <property type="entry name" value="CheY-like"/>
    <property type="match status" value="1"/>
</dbReference>
<evidence type="ECO:0000259" key="4">
    <source>
        <dbReference type="PROSITE" id="PS50110"/>
    </source>
</evidence>
<dbReference type="InterPro" id="IPR016032">
    <property type="entry name" value="Sig_transdc_resp-reg_C-effctor"/>
</dbReference>
<keyword evidence="1 3" id="KW-0238">DNA-binding</keyword>
<dbReference type="EMBL" id="LDQC01000057">
    <property type="protein sequence ID" value="KTR05296.1"/>
    <property type="molecule type" value="Genomic_DNA"/>
</dbReference>
<feature type="domain" description="Response regulatory" evidence="4">
    <location>
        <begin position="2"/>
        <end position="116"/>
    </location>
</feature>
<dbReference type="Gene3D" id="3.40.50.2300">
    <property type="match status" value="1"/>
</dbReference>
<dbReference type="OrthoDB" id="9812490at2"/>
<dbReference type="PROSITE" id="PS50110">
    <property type="entry name" value="RESPONSE_REGULATORY"/>
    <property type="match status" value="1"/>
</dbReference>
<dbReference type="InterPro" id="IPR011006">
    <property type="entry name" value="CheY-like_superfamily"/>
</dbReference>
<name>A0A175RNN2_9MICO</name>
<accession>A0A175RNN2</accession>
<dbReference type="GO" id="GO:0000976">
    <property type="term" value="F:transcription cis-regulatory region binding"/>
    <property type="evidence" value="ECO:0007669"/>
    <property type="project" value="TreeGrafter"/>
</dbReference>
<dbReference type="GO" id="GO:0032993">
    <property type="term" value="C:protein-DNA complex"/>
    <property type="evidence" value="ECO:0007669"/>
    <property type="project" value="TreeGrafter"/>
</dbReference>
<feature type="DNA-binding region" description="OmpR/PhoB-type" evidence="3">
    <location>
        <begin position="124"/>
        <end position="219"/>
    </location>
</feature>
<comment type="caution">
    <text evidence="6">The sequence shown here is derived from an EMBL/GenBank/DDBJ whole genome shotgun (WGS) entry which is preliminary data.</text>
</comment>
<dbReference type="RefSeq" id="WP_058726055.1">
    <property type="nucleotide sequence ID" value="NZ_LDQC01000057.1"/>
</dbReference>
<dbReference type="Gene3D" id="1.10.10.10">
    <property type="entry name" value="Winged helix-like DNA-binding domain superfamily/Winged helix DNA-binding domain"/>
    <property type="match status" value="1"/>
</dbReference>
<dbReference type="Pfam" id="PF00486">
    <property type="entry name" value="Trans_reg_C"/>
    <property type="match status" value="1"/>
</dbReference>
<evidence type="ECO:0000313" key="6">
    <source>
        <dbReference type="EMBL" id="KTR05296.1"/>
    </source>
</evidence>
<dbReference type="STRING" id="33881.NS184_10485"/>
<reference evidence="6 7" key="1">
    <citation type="journal article" date="2016" name="Front. Microbiol.">
        <title>Genomic Resource of Rice Seed Associated Bacteria.</title>
        <authorList>
            <person name="Midha S."/>
            <person name="Bansal K."/>
            <person name="Sharma S."/>
            <person name="Kumar N."/>
            <person name="Patil P.P."/>
            <person name="Chaudhry V."/>
            <person name="Patil P.B."/>
        </authorList>
    </citation>
    <scope>NUCLEOTIDE SEQUENCE [LARGE SCALE GENOMIC DNA]</scope>
    <source>
        <strain evidence="6 7">NS184</strain>
    </source>
</reference>
<dbReference type="Pfam" id="PF00072">
    <property type="entry name" value="Response_reg"/>
    <property type="match status" value="1"/>
</dbReference>
<evidence type="ECO:0000259" key="5">
    <source>
        <dbReference type="PROSITE" id="PS51755"/>
    </source>
</evidence>
<dbReference type="PATRIC" id="fig|33881.3.peg.2444"/>
<dbReference type="Gene3D" id="6.10.250.690">
    <property type="match status" value="1"/>
</dbReference>